<protein>
    <submittedName>
        <fullName evidence="2">Uncharacterized protein</fullName>
    </submittedName>
</protein>
<evidence type="ECO:0000313" key="3">
    <source>
        <dbReference type="Proteomes" id="UP000016924"/>
    </source>
</evidence>
<gene>
    <name evidence="2" type="ORF">W97_06559</name>
</gene>
<dbReference type="PANTHER" id="PTHR37852">
    <property type="entry name" value="YALI0B21208P"/>
    <property type="match status" value="1"/>
</dbReference>
<dbReference type="EMBL" id="JH767586">
    <property type="protein sequence ID" value="EON67306.1"/>
    <property type="molecule type" value="Genomic_DNA"/>
</dbReference>
<evidence type="ECO:0000256" key="1">
    <source>
        <dbReference type="SAM" id="MobiDB-lite"/>
    </source>
</evidence>
<reference evidence="3" key="1">
    <citation type="submission" date="2012-06" db="EMBL/GenBank/DDBJ databases">
        <title>The genome sequence of Coniosporium apollinis CBS 100218.</title>
        <authorList>
            <consortium name="The Broad Institute Genome Sequencing Platform"/>
            <person name="Cuomo C."/>
            <person name="Gorbushina A."/>
            <person name="Noack S."/>
            <person name="Walker B."/>
            <person name="Young S.K."/>
            <person name="Zeng Q."/>
            <person name="Gargeya S."/>
            <person name="Fitzgerald M."/>
            <person name="Haas B."/>
            <person name="Abouelleil A."/>
            <person name="Alvarado L."/>
            <person name="Arachchi H.M."/>
            <person name="Berlin A.M."/>
            <person name="Chapman S.B."/>
            <person name="Goldberg J."/>
            <person name="Griggs A."/>
            <person name="Gujja S."/>
            <person name="Hansen M."/>
            <person name="Howarth C."/>
            <person name="Imamovic A."/>
            <person name="Larimer J."/>
            <person name="McCowan C."/>
            <person name="Montmayeur A."/>
            <person name="Murphy C."/>
            <person name="Neiman D."/>
            <person name="Pearson M."/>
            <person name="Priest M."/>
            <person name="Roberts A."/>
            <person name="Saif S."/>
            <person name="Shea T."/>
            <person name="Sisk P."/>
            <person name="Sykes S."/>
            <person name="Wortman J."/>
            <person name="Nusbaum C."/>
            <person name="Birren B."/>
        </authorList>
    </citation>
    <scope>NUCLEOTIDE SEQUENCE [LARGE SCALE GENOMIC DNA]</scope>
    <source>
        <strain evidence="3">CBS 100218</strain>
    </source>
</reference>
<dbReference type="STRING" id="1168221.R7Z057"/>
<dbReference type="OMA" id="DYARHDE"/>
<sequence>MTSTTASPSASASTTASAAAAPPTPHPHLSFRSRHASSRLSLPLSLRLTLSTSAAFTTGLFLGTLYGGRTAGLRFRAEHAHRLPTSPTGWYLYHKSKNYHVMLGGLGEGLRMGAKLGAWVGVFFVVEEAVDEMREVVGREWWGRGPGGWGRGRWEEGMGKDFLSTVVAGLTTAGAFSVWNRFPLATAARIAKTGLLAGVGFGLVQDALGMLRGREPGYVKWMRGGSRTVDT</sequence>
<feature type="compositionally biased region" description="Low complexity" evidence="1">
    <location>
        <begin position="1"/>
        <end position="21"/>
    </location>
</feature>
<dbReference type="HOGENOM" id="CLU_085417_0_1_1"/>
<dbReference type="RefSeq" id="XP_007782623.1">
    <property type="nucleotide sequence ID" value="XM_007784433.1"/>
</dbReference>
<keyword evidence="3" id="KW-1185">Reference proteome</keyword>
<dbReference type="AlphaFoldDB" id="R7Z057"/>
<organism evidence="2 3">
    <name type="scientific">Coniosporium apollinis (strain CBS 100218)</name>
    <name type="common">Rock-inhabiting black yeast</name>
    <dbReference type="NCBI Taxonomy" id="1168221"/>
    <lineage>
        <taxon>Eukaryota</taxon>
        <taxon>Fungi</taxon>
        <taxon>Dikarya</taxon>
        <taxon>Ascomycota</taxon>
        <taxon>Pezizomycotina</taxon>
        <taxon>Dothideomycetes</taxon>
        <taxon>Dothideomycetes incertae sedis</taxon>
        <taxon>Coniosporium</taxon>
    </lineage>
</organism>
<feature type="region of interest" description="Disordered" evidence="1">
    <location>
        <begin position="1"/>
        <end position="32"/>
    </location>
</feature>
<accession>R7Z057</accession>
<dbReference type="eggNOG" id="ENOG502S3TP">
    <property type="taxonomic scope" value="Eukaryota"/>
</dbReference>
<name>R7Z057_CONA1</name>
<dbReference type="PANTHER" id="PTHR37852:SF1">
    <property type="entry name" value="HIG1 DOMAIN-CONTAINING PROTEIN"/>
    <property type="match status" value="1"/>
</dbReference>
<dbReference type="OrthoDB" id="5584028at2759"/>
<proteinExistence type="predicted"/>
<dbReference type="GeneID" id="19903870"/>
<dbReference type="Proteomes" id="UP000016924">
    <property type="component" value="Unassembled WGS sequence"/>
</dbReference>
<evidence type="ECO:0000313" key="2">
    <source>
        <dbReference type="EMBL" id="EON67306.1"/>
    </source>
</evidence>